<dbReference type="PANTHER" id="PTHR36681">
    <property type="entry name" value="NUCLEAR GTPASE, GERMINAL CENTER-ASSOCIATED, TANDEM DUPLICATE 3"/>
    <property type="match status" value="1"/>
</dbReference>
<evidence type="ECO:0000313" key="4">
    <source>
        <dbReference type="EMBL" id="KAF2034165.1"/>
    </source>
</evidence>
<dbReference type="InterPro" id="IPR027417">
    <property type="entry name" value="P-loop_NTPase"/>
</dbReference>
<evidence type="ECO:0000256" key="1">
    <source>
        <dbReference type="SAM" id="Coils"/>
    </source>
</evidence>
<name>A0A9P4HFT4_9PLEO</name>
<accession>A0A9P4HFT4</accession>
<organism evidence="4 5">
    <name type="scientific">Setomelanomma holmii</name>
    <dbReference type="NCBI Taxonomy" id="210430"/>
    <lineage>
        <taxon>Eukaryota</taxon>
        <taxon>Fungi</taxon>
        <taxon>Dikarya</taxon>
        <taxon>Ascomycota</taxon>
        <taxon>Pezizomycotina</taxon>
        <taxon>Dothideomycetes</taxon>
        <taxon>Pleosporomycetidae</taxon>
        <taxon>Pleosporales</taxon>
        <taxon>Pleosporineae</taxon>
        <taxon>Phaeosphaeriaceae</taxon>
        <taxon>Setomelanomma</taxon>
    </lineage>
</organism>
<dbReference type="InterPro" id="IPR045063">
    <property type="entry name" value="Dynamin_N"/>
</dbReference>
<evidence type="ECO:0000259" key="3">
    <source>
        <dbReference type="Pfam" id="PF00350"/>
    </source>
</evidence>
<dbReference type="Pfam" id="PF00350">
    <property type="entry name" value="Dynamin_N"/>
    <property type="match status" value="1"/>
</dbReference>
<sequence>MIPRPPHHSPTMLGGRLINSLRRFSVIDPSIRDLVIAAEKASMLPDVTNLRVAVPGEQGIGKSTLINALMHRNILGTSGFSKACTSFVTILIHKPGAADDAEFSDITIYIYDDADLAGLIDEMIRAWRELYCGREDGPATNSEQYDPDSDDEYYDPTCSNDASAKRRAAKTAKKFFEIIFETERNARQKEWLHEQLYCTDIENDVFRTSCRQNAASVAEQLRENFGDDEGATLHEDVQDTNLRPLRNMVLRYWPFVKFMEIATGHALLRNGLSLYDMPGPSSVALRSETRPTDIGYGNISQIREAHINEYRKESEFELVITPQALFQTSIMHDKYLGRSLRRKSTDKTILVMTSPGMTISSGPCHVSSRLGELVFEHNVEDTGYAQMRHGLDRFIPVVTAQLNKIIAHQLDVAVITPWTSLSVPRIHQGVSNLVNSWRQPDIYWKGFEKILREKGIPVNGTYYGRSLNDEILPASRELAQALFKIPRGKLKPIENSISRSSADPELKRKAIEALQSEVSELRGSYDTLERRLDTTLRENYLHFTIEEDIYCPVARQMTPVYGRARWVTQGTGVYQRTRDKIRRSILPNGILNYDPMFPVFENIREQIVSRQKNAWKTCCNTFAEAAVASLERFADTAEQLLESGAYMTAEHKKARAAVRAVLDENMPKLQALQEHFESMEVEYDNKKAKSAQEEEEPSDDDAWTSAPEFDPQTAMVRRQMAQSLARQTISWN</sequence>
<evidence type="ECO:0000256" key="2">
    <source>
        <dbReference type="SAM" id="MobiDB-lite"/>
    </source>
</evidence>
<comment type="caution">
    <text evidence="4">The sequence shown here is derived from an EMBL/GenBank/DDBJ whole genome shotgun (WGS) entry which is preliminary data.</text>
</comment>
<proteinExistence type="predicted"/>
<dbReference type="EMBL" id="ML978162">
    <property type="protein sequence ID" value="KAF2034165.1"/>
    <property type="molecule type" value="Genomic_DNA"/>
</dbReference>
<feature type="compositionally biased region" description="Acidic residues" evidence="2">
    <location>
        <begin position="693"/>
        <end position="702"/>
    </location>
</feature>
<feature type="domain" description="Dynamin N-terminal" evidence="3">
    <location>
        <begin position="52"/>
        <end position="323"/>
    </location>
</feature>
<feature type="compositionally biased region" description="Basic and acidic residues" evidence="2">
    <location>
        <begin position="682"/>
        <end position="692"/>
    </location>
</feature>
<protein>
    <recommendedName>
        <fullName evidence="3">Dynamin N-terminal domain-containing protein</fullName>
    </recommendedName>
</protein>
<keyword evidence="5" id="KW-1185">Reference proteome</keyword>
<dbReference type="OrthoDB" id="3598281at2759"/>
<dbReference type="SUPFAM" id="SSF52540">
    <property type="entry name" value="P-loop containing nucleoside triphosphate hydrolases"/>
    <property type="match status" value="1"/>
</dbReference>
<reference evidence="4" key="1">
    <citation type="journal article" date="2020" name="Stud. Mycol.">
        <title>101 Dothideomycetes genomes: a test case for predicting lifestyles and emergence of pathogens.</title>
        <authorList>
            <person name="Haridas S."/>
            <person name="Albert R."/>
            <person name="Binder M."/>
            <person name="Bloem J."/>
            <person name="Labutti K."/>
            <person name="Salamov A."/>
            <person name="Andreopoulos B."/>
            <person name="Baker S."/>
            <person name="Barry K."/>
            <person name="Bills G."/>
            <person name="Bluhm B."/>
            <person name="Cannon C."/>
            <person name="Castanera R."/>
            <person name="Culley D."/>
            <person name="Daum C."/>
            <person name="Ezra D."/>
            <person name="Gonzalez J."/>
            <person name="Henrissat B."/>
            <person name="Kuo A."/>
            <person name="Liang C."/>
            <person name="Lipzen A."/>
            <person name="Lutzoni F."/>
            <person name="Magnuson J."/>
            <person name="Mondo S."/>
            <person name="Nolan M."/>
            <person name="Ohm R."/>
            <person name="Pangilinan J."/>
            <person name="Park H.-J."/>
            <person name="Ramirez L."/>
            <person name="Alfaro M."/>
            <person name="Sun H."/>
            <person name="Tritt A."/>
            <person name="Yoshinaga Y."/>
            <person name="Zwiers L.-H."/>
            <person name="Turgeon B."/>
            <person name="Goodwin S."/>
            <person name="Spatafora J."/>
            <person name="Crous P."/>
            <person name="Grigoriev I."/>
        </authorList>
    </citation>
    <scope>NUCLEOTIDE SEQUENCE</scope>
    <source>
        <strain evidence="4">CBS 110217</strain>
    </source>
</reference>
<feature type="region of interest" description="Disordered" evidence="2">
    <location>
        <begin position="682"/>
        <end position="711"/>
    </location>
</feature>
<dbReference type="PANTHER" id="PTHR36681:SF3">
    <property type="entry name" value="NUCLEAR GTPASE, GERMINAL CENTER-ASSOCIATED, TANDEM DUPLICATE 3"/>
    <property type="match status" value="1"/>
</dbReference>
<dbReference type="Proteomes" id="UP000799777">
    <property type="component" value="Unassembled WGS sequence"/>
</dbReference>
<keyword evidence="1" id="KW-0175">Coiled coil</keyword>
<evidence type="ECO:0000313" key="5">
    <source>
        <dbReference type="Proteomes" id="UP000799777"/>
    </source>
</evidence>
<feature type="coiled-coil region" evidence="1">
    <location>
        <begin position="511"/>
        <end position="538"/>
    </location>
</feature>
<dbReference type="AlphaFoldDB" id="A0A9P4HFT4"/>
<dbReference type="Gene3D" id="3.40.50.300">
    <property type="entry name" value="P-loop containing nucleotide triphosphate hydrolases"/>
    <property type="match status" value="1"/>
</dbReference>
<gene>
    <name evidence="4" type="ORF">EK21DRAFT_85612</name>
</gene>